<dbReference type="Gene3D" id="2.60.40.1180">
    <property type="entry name" value="Golgi alpha-mannosidase II"/>
    <property type="match status" value="1"/>
</dbReference>
<dbReference type="InterPro" id="IPR011013">
    <property type="entry name" value="Gal_mutarotase_sf_dom"/>
</dbReference>
<feature type="non-terminal residue" evidence="1">
    <location>
        <position position="1"/>
    </location>
</feature>
<dbReference type="SUPFAM" id="SSF74650">
    <property type="entry name" value="Galactose mutarotase-like"/>
    <property type="match status" value="1"/>
</dbReference>
<keyword evidence="2" id="KW-1185">Reference proteome</keyword>
<evidence type="ECO:0000313" key="2">
    <source>
        <dbReference type="Proteomes" id="UP001153148"/>
    </source>
</evidence>
<proteinExistence type="predicted"/>
<gene>
    <name evidence="1" type="ORF">TPAB3V08_LOCUS15558</name>
</gene>
<evidence type="ECO:0000313" key="1">
    <source>
        <dbReference type="EMBL" id="CAG2068615.1"/>
    </source>
</evidence>
<protein>
    <submittedName>
        <fullName evidence="1">Uncharacterized protein</fullName>
    </submittedName>
</protein>
<sequence length="115" mass="12662">NLVGNNSNLELKSCLLLNISLCEETERSEDFLVTIYNPISHPVSQYVRLPVSGDSYIVTDSDGNAAMLMADIQLLISPRESVVSQIVPIPQSVLDIPYRNSSALNELVFRATDLP</sequence>
<accession>A0ABN7PNC5</accession>
<dbReference type="Proteomes" id="UP001153148">
    <property type="component" value="Unassembled WGS sequence"/>
</dbReference>
<dbReference type="InterPro" id="IPR013780">
    <property type="entry name" value="Glyco_hydro_b"/>
</dbReference>
<reference evidence="1" key="1">
    <citation type="submission" date="2021-03" db="EMBL/GenBank/DDBJ databases">
        <authorList>
            <person name="Tran Van P."/>
        </authorList>
    </citation>
    <scope>NUCLEOTIDE SEQUENCE</scope>
</reference>
<feature type="non-terminal residue" evidence="1">
    <location>
        <position position="115"/>
    </location>
</feature>
<dbReference type="EMBL" id="CAJPIN010096388">
    <property type="protein sequence ID" value="CAG2068615.1"/>
    <property type="molecule type" value="Genomic_DNA"/>
</dbReference>
<comment type="caution">
    <text evidence="1">The sequence shown here is derived from an EMBL/GenBank/DDBJ whole genome shotgun (WGS) entry which is preliminary data.</text>
</comment>
<name>A0ABN7PNC5_TIMPD</name>
<organism evidence="1 2">
    <name type="scientific">Timema podura</name>
    <name type="common">Walking stick</name>
    <dbReference type="NCBI Taxonomy" id="61482"/>
    <lineage>
        <taxon>Eukaryota</taxon>
        <taxon>Metazoa</taxon>
        <taxon>Ecdysozoa</taxon>
        <taxon>Arthropoda</taxon>
        <taxon>Hexapoda</taxon>
        <taxon>Insecta</taxon>
        <taxon>Pterygota</taxon>
        <taxon>Neoptera</taxon>
        <taxon>Polyneoptera</taxon>
        <taxon>Phasmatodea</taxon>
        <taxon>Timematodea</taxon>
        <taxon>Timematoidea</taxon>
        <taxon>Timematidae</taxon>
        <taxon>Timema</taxon>
    </lineage>
</organism>